<keyword evidence="2" id="KW-1185">Reference proteome</keyword>
<keyword evidence="1" id="KW-0540">Nuclease</keyword>
<keyword evidence="1" id="KW-0378">Hydrolase</keyword>
<dbReference type="Proteomes" id="UP000634136">
    <property type="component" value="Unassembled WGS sequence"/>
</dbReference>
<dbReference type="EMBL" id="JAAIUW010000008">
    <property type="protein sequence ID" value="KAF7821728.1"/>
    <property type="molecule type" value="Genomic_DNA"/>
</dbReference>
<gene>
    <name evidence="1" type="ORF">G2W53_027183</name>
</gene>
<dbReference type="OrthoDB" id="1431999at2759"/>
<proteinExistence type="predicted"/>
<evidence type="ECO:0000313" key="1">
    <source>
        <dbReference type="EMBL" id="KAF7821728.1"/>
    </source>
</evidence>
<organism evidence="1 2">
    <name type="scientific">Senna tora</name>
    <dbReference type="NCBI Taxonomy" id="362788"/>
    <lineage>
        <taxon>Eukaryota</taxon>
        <taxon>Viridiplantae</taxon>
        <taxon>Streptophyta</taxon>
        <taxon>Embryophyta</taxon>
        <taxon>Tracheophyta</taxon>
        <taxon>Spermatophyta</taxon>
        <taxon>Magnoliopsida</taxon>
        <taxon>eudicotyledons</taxon>
        <taxon>Gunneridae</taxon>
        <taxon>Pentapetalae</taxon>
        <taxon>rosids</taxon>
        <taxon>fabids</taxon>
        <taxon>Fabales</taxon>
        <taxon>Fabaceae</taxon>
        <taxon>Caesalpinioideae</taxon>
        <taxon>Cassia clade</taxon>
        <taxon>Senna</taxon>
    </lineage>
</organism>
<dbReference type="PANTHER" id="PTHR33710:SF71">
    <property type="entry name" value="ENDONUCLEASE_EXONUCLEASE_PHOSPHATASE DOMAIN-CONTAINING PROTEIN"/>
    <property type="match status" value="1"/>
</dbReference>
<dbReference type="AlphaFoldDB" id="A0A834TGB1"/>
<dbReference type="PANTHER" id="PTHR33710">
    <property type="entry name" value="BNAC02G09200D PROTEIN"/>
    <property type="match status" value="1"/>
</dbReference>
<keyword evidence="1" id="KW-0269">Exonuclease</keyword>
<dbReference type="Gene3D" id="3.60.10.10">
    <property type="entry name" value="Endonuclease/exonuclease/phosphatase"/>
    <property type="match status" value="1"/>
</dbReference>
<dbReference type="GO" id="GO:0004519">
    <property type="term" value="F:endonuclease activity"/>
    <property type="evidence" value="ECO:0007669"/>
    <property type="project" value="UniProtKB-KW"/>
</dbReference>
<accession>A0A834TGB1</accession>
<protein>
    <submittedName>
        <fullName evidence="1">Endonuclease/exonuclease/phosphatase</fullName>
    </submittedName>
</protein>
<name>A0A834TGB1_9FABA</name>
<evidence type="ECO:0000313" key="2">
    <source>
        <dbReference type="Proteomes" id="UP000634136"/>
    </source>
</evidence>
<keyword evidence="1" id="KW-0255">Endonuclease</keyword>
<dbReference type="SUPFAM" id="SSF56219">
    <property type="entry name" value="DNase I-like"/>
    <property type="match status" value="1"/>
</dbReference>
<dbReference type="InterPro" id="IPR036691">
    <property type="entry name" value="Endo/exonu/phosph_ase_sf"/>
</dbReference>
<reference evidence="1" key="1">
    <citation type="submission" date="2020-09" db="EMBL/GenBank/DDBJ databases">
        <title>Genome-Enabled Discovery of Anthraquinone Biosynthesis in Senna tora.</title>
        <authorList>
            <person name="Kang S.-H."/>
            <person name="Pandey R.P."/>
            <person name="Lee C.-M."/>
            <person name="Sim J.-S."/>
            <person name="Jeong J.-T."/>
            <person name="Choi B.-S."/>
            <person name="Jung M."/>
            <person name="Ginzburg D."/>
            <person name="Zhao K."/>
            <person name="Won S.Y."/>
            <person name="Oh T.-J."/>
            <person name="Yu Y."/>
            <person name="Kim N.-H."/>
            <person name="Lee O.R."/>
            <person name="Lee T.-H."/>
            <person name="Bashyal P."/>
            <person name="Kim T.-S."/>
            <person name="Lee W.-H."/>
            <person name="Kawkins C."/>
            <person name="Kim C.-K."/>
            <person name="Kim J.S."/>
            <person name="Ahn B.O."/>
            <person name="Rhee S.Y."/>
            <person name="Sohng J.K."/>
        </authorList>
    </citation>
    <scope>NUCLEOTIDE SEQUENCE</scope>
    <source>
        <tissue evidence="1">Leaf</tissue>
    </source>
</reference>
<comment type="caution">
    <text evidence="1">The sequence shown here is derived from an EMBL/GenBank/DDBJ whole genome shotgun (WGS) entry which is preliminary data.</text>
</comment>
<sequence length="389" mass="44858">MRSLKEIERKRKKIYASFLSKFTLATHRPSVEEPVTKCAKFFLIDVDVTAKTGEHHEEGLSNSLLSLDLSSSFCPATNMHAPRLVFGGMNQVLSHKEKLSSNEAISGGHLLRNIIDSHELIDVPPQGLWFTWTNGRCDADAVWEHLDRALCNLLWLNEFPLTSVMCLSILCSDHSSMFINMGCGKVILYHRAYFSSVLMCYLVCSLRWRMRKKFKESVLAIEDFKGNLERDPVNTSQPSWAWRSLRSAFKLITDNLWWRYYLFVRLVSFQLVQANRGRSQVQVKDLLIEDRRLIWKGSHDGVYSVKASFKSLMLEDGSITQQGYFQWNDNLMVMVMVTLSHIWKARNKLYMEGRRMNAEATVGSIRACWGELSSTFNDESRQFNPLIDS</sequence>
<dbReference type="GO" id="GO:0004527">
    <property type="term" value="F:exonuclease activity"/>
    <property type="evidence" value="ECO:0007669"/>
    <property type="project" value="UniProtKB-KW"/>
</dbReference>